<feature type="compositionally biased region" description="Basic and acidic residues" evidence="2">
    <location>
        <begin position="1344"/>
        <end position="1355"/>
    </location>
</feature>
<feature type="region of interest" description="Disordered" evidence="2">
    <location>
        <begin position="1591"/>
        <end position="1631"/>
    </location>
</feature>
<feature type="compositionally biased region" description="Low complexity" evidence="2">
    <location>
        <begin position="901"/>
        <end position="911"/>
    </location>
</feature>
<name>A0A5C3NJS3_9AGAM</name>
<dbReference type="Proteomes" id="UP000305948">
    <property type="component" value="Unassembled WGS sequence"/>
</dbReference>
<feature type="region of interest" description="Disordered" evidence="2">
    <location>
        <begin position="1151"/>
        <end position="1267"/>
    </location>
</feature>
<feature type="compositionally biased region" description="Polar residues" evidence="2">
    <location>
        <begin position="1370"/>
        <end position="1386"/>
    </location>
</feature>
<feature type="compositionally biased region" description="Low complexity" evidence="2">
    <location>
        <begin position="67"/>
        <end position="81"/>
    </location>
</feature>
<accession>A0A5C3NJS3</accession>
<feature type="compositionally biased region" description="Pro residues" evidence="2">
    <location>
        <begin position="1591"/>
        <end position="1608"/>
    </location>
</feature>
<feature type="compositionally biased region" description="Basic and acidic residues" evidence="2">
    <location>
        <begin position="533"/>
        <end position="555"/>
    </location>
</feature>
<keyword evidence="4" id="KW-1185">Reference proteome</keyword>
<feature type="compositionally biased region" description="Basic and acidic residues" evidence="2">
    <location>
        <begin position="632"/>
        <end position="669"/>
    </location>
</feature>
<feature type="compositionally biased region" description="Polar residues" evidence="2">
    <location>
        <begin position="432"/>
        <end position="441"/>
    </location>
</feature>
<feature type="compositionally biased region" description="Low complexity" evidence="2">
    <location>
        <begin position="154"/>
        <end position="176"/>
    </location>
</feature>
<feature type="compositionally biased region" description="Low complexity" evidence="2">
    <location>
        <begin position="928"/>
        <end position="946"/>
    </location>
</feature>
<feature type="compositionally biased region" description="Polar residues" evidence="2">
    <location>
        <begin position="745"/>
        <end position="756"/>
    </location>
</feature>
<feature type="compositionally biased region" description="Pro residues" evidence="2">
    <location>
        <begin position="1227"/>
        <end position="1240"/>
    </location>
</feature>
<feature type="compositionally biased region" description="Polar residues" evidence="2">
    <location>
        <begin position="333"/>
        <end position="348"/>
    </location>
</feature>
<feature type="compositionally biased region" description="Polar residues" evidence="2">
    <location>
        <begin position="126"/>
        <end position="147"/>
    </location>
</feature>
<feature type="region of interest" description="Disordered" evidence="2">
    <location>
        <begin position="379"/>
        <end position="407"/>
    </location>
</feature>
<feature type="compositionally biased region" description="Polar residues" evidence="2">
    <location>
        <begin position="1481"/>
        <end position="1493"/>
    </location>
</feature>
<feature type="region of interest" description="Disordered" evidence="2">
    <location>
        <begin position="126"/>
        <end position="198"/>
    </location>
</feature>
<evidence type="ECO:0000313" key="3">
    <source>
        <dbReference type="EMBL" id="TFK57470.1"/>
    </source>
</evidence>
<feature type="region of interest" description="Disordered" evidence="2">
    <location>
        <begin position="631"/>
        <end position="669"/>
    </location>
</feature>
<feature type="region of interest" description="Disordered" evidence="2">
    <location>
        <begin position="1316"/>
        <end position="1386"/>
    </location>
</feature>
<organism evidence="3 4">
    <name type="scientific">Heliocybe sulcata</name>
    <dbReference type="NCBI Taxonomy" id="5364"/>
    <lineage>
        <taxon>Eukaryota</taxon>
        <taxon>Fungi</taxon>
        <taxon>Dikarya</taxon>
        <taxon>Basidiomycota</taxon>
        <taxon>Agaricomycotina</taxon>
        <taxon>Agaricomycetes</taxon>
        <taxon>Gloeophyllales</taxon>
        <taxon>Gloeophyllaceae</taxon>
        <taxon>Heliocybe</taxon>
    </lineage>
</organism>
<feature type="coiled-coil region" evidence="1">
    <location>
        <begin position="262"/>
        <end position="289"/>
    </location>
</feature>
<evidence type="ECO:0000256" key="2">
    <source>
        <dbReference type="SAM" id="MobiDB-lite"/>
    </source>
</evidence>
<feature type="compositionally biased region" description="Low complexity" evidence="2">
    <location>
        <begin position="1325"/>
        <end position="1336"/>
    </location>
</feature>
<dbReference type="OrthoDB" id="2504896at2759"/>
<feature type="region of interest" description="Disordered" evidence="2">
    <location>
        <begin position="1471"/>
        <end position="1498"/>
    </location>
</feature>
<evidence type="ECO:0000256" key="1">
    <source>
        <dbReference type="SAM" id="Coils"/>
    </source>
</evidence>
<dbReference type="STRING" id="5364.A0A5C3NJS3"/>
<gene>
    <name evidence="3" type="ORF">OE88DRAFT_1651206</name>
</gene>
<sequence length="1687" mass="180561">MANIEDQSKALSESAETGALLQNRPAEAVDLATANAWPTVVVNGVVAEAGSNGEQPEREDRDVAKLSGTTSASGNAATTVSNGVTGTAHAAVNMLHPKKFSPVKINKKFFKSASLPGSNQTTSTVLSAKMSSATSRPIPEASNSHSRLVTAKLTSTPRPSSTTGPGWSRPSSAAPSPSTPGPPANVNKPPSLPANPAVPHLPVAGKVIQPQPRASATGPSATVLIQETLSVATRPVWGNLRNGPPAPLMPDARVQNDFPTAAEVAQVRAAKLSERKVAAEEEAAHQQALQEEADAFRGVHLNPNVHHWDEMEEDDENFLGGVIDFGDGRQYNIQPSDSSIGAVGSSQPPKAVVREEERHIEPGIAVPVRKEERFVDDFDRSWPRSRPPVLSNQSDIPPSNHPLRSPLDSSRVLFNERSNRLEPYSGHHQVQRHGSPNQVHPSLSSRRSSRSDQVTSPIDLHSGRDLPPHHHMQNVSLLQKPEAGSSRSRGAPGAPALSPTLAADRWREPVFSRGPPPPPSMARTISQGSSSARGKDHYNPPGVHGERPRDSAFEARHRRLSASHPPPLPLPVASPTREAARQVPPHLVDQQLNDKLPSPQPISPGLPPAVPLPVAELPLPEASSVAPVVIDDETRKAAMHSAAERARLRRQQEEEERERERERARRKAAELEEKMKALEAEKMPAKVNEPKQASVSEQEVIQVIEAAVRPTDAPGVPAEIAHTTTYASSDRAAIPPTDRRPSFNRPPSQRTVSQSAVPRPPASRKTSFQVGNTPATSNASEVESWRTKATLVIVEASVPRAEPIAEYVAVQPSVIPAVESLSVAPDEQLEEFDFADLGKLVGIRRSPAPPDSSAEDATVEHSSRVHPSRPVASDFFESPSHAKTEESSWRRKQEPVPEPVPSTSTKVPPSEALGSTSDNRPEPYSDVATAQTTSSSASVTAALPTSPRQHAVRVEQAHVLSHSVHSQASAPSHAPRSPRFKEASMSTLDDTMSRIKGVLADMHVHDHDARPEDLNLPRTQGKPKVAFSIAPPEPLPKPKFIPPALRPKPPSVSELPTPDEVFDATGVEPPRSPKPAWNTFVVRLPKQSRPVEPLPKWRMSQFGNKPHQIRWDILSWNPPVEGMNRRLLSVDAILFPVYPKGKPRYRVLLPRMRPAGTGPGSEGPTVSLPSTSVSKASAGPALSVGAFGRPRGADSVMSWRQAPRMSTEQYAMESTRSDSNLETVSRSPPPETPLALPPSGPTDVIQDAAPEAQESRSKSQPKMPSGSGVAFYKDARVNIASADVKPSVNFTVTSELEEAESVPSFRGQRGLDGAVEQTSAASADLPSSSVKSPPLVNGLKTHPPKAERPVPDHMQAKSPRNVQDEAGSKTDGTSTSAHTDSPWGTSSLMLSVKDTPARGPDPEHLKAVWSQASDKAHLPSFNSLEGIGDDLTALPFTVAEVKSEYGETPPPTAPGMSSRMSIQDVTRAFQQVPSSSSSSSTQRMPLSPPTTFSAPRPMPLPYPPPPHSGMRPAYATYPSPMLSSPSPTVVYPTHMAPSPVPGRMPVNGHAPQYSQVWVPVPAPPGGMMRAVPYGSPMMAYPSPISATPLYPPPGPPMPIQSPSGPQPNGPSNRSGGVAMMSPVMSHGTPANPMYSGSPVMVHASHLPVPSSYPSHNQQRPPYDNAPRPTGHQPTAYASPPAFARSAW</sequence>
<reference evidence="3 4" key="1">
    <citation type="journal article" date="2019" name="Nat. Ecol. Evol.">
        <title>Megaphylogeny resolves global patterns of mushroom evolution.</title>
        <authorList>
            <person name="Varga T."/>
            <person name="Krizsan K."/>
            <person name="Foldi C."/>
            <person name="Dima B."/>
            <person name="Sanchez-Garcia M."/>
            <person name="Sanchez-Ramirez S."/>
            <person name="Szollosi G.J."/>
            <person name="Szarkandi J.G."/>
            <person name="Papp V."/>
            <person name="Albert L."/>
            <person name="Andreopoulos W."/>
            <person name="Angelini C."/>
            <person name="Antonin V."/>
            <person name="Barry K.W."/>
            <person name="Bougher N.L."/>
            <person name="Buchanan P."/>
            <person name="Buyck B."/>
            <person name="Bense V."/>
            <person name="Catcheside P."/>
            <person name="Chovatia M."/>
            <person name="Cooper J."/>
            <person name="Damon W."/>
            <person name="Desjardin D."/>
            <person name="Finy P."/>
            <person name="Geml J."/>
            <person name="Haridas S."/>
            <person name="Hughes K."/>
            <person name="Justo A."/>
            <person name="Karasinski D."/>
            <person name="Kautmanova I."/>
            <person name="Kiss B."/>
            <person name="Kocsube S."/>
            <person name="Kotiranta H."/>
            <person name="LaButti K.M."/>
            <person name="Lechner B.E."/>
            <person name="Liimatainen K."/>
            <person name="Lipzen A."/>
            <person name="Lukacs Z."/>
            <person name="Mihaltcheva S."/>
            <person name="Morgado L.N."/>
            <person name="Niskanen T."/>
            <person name="Noordeloos M.E."/>
            <person name="Ohm R.A."/>
            <person name="Ortiz-Santana B."/>
            <person name="Ovrebo C."/>
            <person name="Racz N."/>
            <person name="Riley R."/>
            <person name="Savchenko A."/>
            <person name="Shiryaev A."/>
            <person name="Soop K."/>
            <person name="Spirin V."/>
            <person name="Szebenyi C."/>
            <person name="Tomsovsky M."/>
            <person name="Tulloss R.E."/>
            <person name="Uehling J."/>
            <person name="Grigoriev I.V."/>
            <person name="Vagvolgyi C."/>
            <person name="Papp T."/>
            <person name="Martin F.M."/>
            <person name="Miettinen O."/>
            <person name="Hibbett D.S."/>
            <person name="Nagy L.G."/>
        </authorList>
    </citation>
    <scope>NUCLEOTIDE SEQUENCE [LARGE SCALE GENOMIC DNA]</scope>
    <source>
        <strain evidence="3 4">OMC1185</strain>
    </source>
</reference>
<evidence type="ECO:0000313" key="4">
    <source>
        <dbReference type="Proteomes" id="UP000305948"/>
    </source>
</evidence>
<feature type="region of interest" description="Disordered" evidence="2">
    <location>
        <begin position="1645"/>
        <end position="1687"/>
    </location>
</feature>
<feature type="region of interest" description="Disordered" evidence="2">
    <location>
        <begin position="425"/>
        <end position="582"/>
    </location>
</feature>
<keyword evidence="1" id="KW-0175">Coiled coil</keyword>
<feature type="region of interest" description="Disordered" evidence="2">
    <location>
        <begin position="333"/>
        <end position="356"/>
    </location>
</feature>
<feature type="compositionally biased region" description="Basic and acidic residues" evidence="2">
    <location>
        <begin position="55"/>
        <end position="64"/>
    </location>
</feature>
<feature type="region of interest" description="Disordered" evidence="2">
    <location>
        <begin position="843"/>
        <end position="983"/>
    </location>
</feature>
<feature type="compositionally biased region" description="Basic and acidic residues" evidence="2">
    <location>
        <begin position="880"/>
        <end position="895"/>
    </location>
</feature>
<protein>
    <submittedName>
        <fullName evidence="3">Uncharacterized protein</fullName>
    </submittedName>
</protein>
<feature type="compositionally biased region" description="Polar residues" evidence="2">
    <location>
        <begin position="764"/>
        <end position="781"/>
    </location>
</feature>
<feature type="region of interest" description="Disordered" evidence="2">
    <location>
        <begin position="714"/>
        <end position="784"/>
    </location>
</feature>
<feature type="compositionally biased region" description="Polar residues" evidence="2">
    <location>
        <begin position="1204"/>
        <end position="1226"/>
    </location>
</feature>
<feature type="compositionally biased region" description="Polar residues" evidence="2">
    <location>
        <begin position="523"/>
        <end position="532"/>
    </location>
</feature>
<proteinExistence type="predicted"/>
<feature type="region of interest" description="Disordered" evidence="2">
    <location>
        <begin position="48"/>
        <end position="81"/>
    </location>
</feature>
<dbReference type="EMBL" id="ML213503">
    <property type="protein sequence ID" value="TFK57470.1"/>
    <property type="molecule type" value="Genomic_DNA"/>
</dbReference>